<dbReference type="PROSITE" id="PS50097">
    <property type="entry name" value="BTB"/>
    <property type="match status" value="1"/>
</dbReference>
<feature type="transmembrane region" description="Helical" evidence="1">
    <location>
        <begin position="216"/>
        <end position="236"/>
    </location>
</feature>
<dbReference type="CDD" id="cd18186">
    <property type="entry name" value="BTB_POZ_ZBTB_KLHL-like"/>
    <property type="match status" value="1"/>
</dbReference>
<sequence>MGNNFNSQRNNQSCPPLQLSKSQLSQVQAFDAVEHFFYDCFPTDVPIKSHKSSSYVTEKWLNGIVQIGDDYTRMLCEMSLQLENRELKWLSQSLERNEKRKQLWVKKLALSRENVEDDLGAKMESNSGASVSSGIEFTCSTFEFNIQLLDCNQSFRITKHLHASIMSSFSEVFEQVIYEGVSVNSNSFSISLKLDGNSLSGLSMFQRANSANQKKLYLTNLIDLLALAIYCPYLFIEFCIFARLDEVLEVGGDIYDKDFYIKDLMQLFELVKLKHLNVFNEYLRFELMRQGKNRTDDLLQSWEHVMLESLVHVGTGETDNSTPSTSMIMEMAPCREELITFSSNLEGQSEIETTISVVKDLVLCRSNFFNTMISSGMSESQQHVIGLECSIEVMKNMFNFVYTGSFTNESIAIELLMYCDMVGFKHLSNRCAHVIKKNITSIEEAKTIYDLAKSFEHIRAFELIKIYTVLYCYYKEIYRQNFANAQDWAVPEEMKKNERVEDFTLQSTCSPSATVQKNYYRSYEEYRIVCYGIGTKSGANRLLYQRAHKKFDNSTLYQKDGIYYGPILHCGVLTKSSPINDSVGKVILCLSVLFEGDVERELTEIFNKIPKLVKRRAVRLCLTMCDLPRAVWKIDRDALFTLAIRHGILVIETSALLGVNVSFDF</sequence>
<keyword evidence="4" id="KW-1185">Reference proteome</keyword>
<feature type="domain" description="BTB" evidence="2">
    <location>
        <begin position="343"/>
        <end position="410"/>
    </location>
</feature>
<keyword evidence="1" id="KW-0472">Membrane</keyword>
<dbReference type="SUPFAM" id="SSF54695">
    <property type="entry name" value="POZ domain"/>
    <property type="match status" value="1"/>
</dbReference>
<dbReference type="VEuPathDB" id="AmoebaDB:FDP41_011016"/>
<dbReference type="Pfam" id="PF00651">
    <property type="entry name" value="BTB"/>
    <property type="match status" value="1"/>
</dbReference>
<dbReference type="OrthoDB" id="684045at2759"/>
<reference evidence="3 4" key="1">
    <citation type="journal article" date="2019" name="Sci. Rep.">
        <title>Nanopore sequencing improves the draft genome of the human pathogenic amoeba Naegleria fowleri.</title>
        <authorList>
            <person name="Liechti N."/>
            <person name="Schurch N."/>
            <person name="Bruggmann R."/>
            <person name="Wittwer M."/>
        </authorList>
    </citation>
    <scope>NUCLEOTIDE SEQUENCE [LARGE SCALE GENOMIC DNA]</scope>
    <source>
        <strain evidence="3 4">ATCC 30894</strain>
    </source>
</reference>
<keyword evidence="1" id="KW-0812">Transmembrane</keyword>
<dbReference type="Proteomes" id="UP000444721">
    <property type="component" value="Unassembled WGS sequence"/>
</dbReference>
<organism evidence="3 4">
    <name type="scientific">Naegleria fowleri</name>
    <name type="common">Brain eating amoeba</name>
    <dbReference type="NCBI Taxonomy" id="5763"/>
    <lineage>
        <taxon>Eukaryota</taxon>
        <taxon>Discoba</taxon>
        <taxon>Heterolobosea</taxon>
        <taxon>Tetramitia</taxon>
        <taxon>Eutetramitia</taxon>
        <taxon>Vahlkampfiidae</taxon>
        <taxon>Naegleria</taxon>
    </lineage>
</organism>
<dbReference type="InterPro" id="IPR000210">
    <property type="entry name" value="BTB/POZ_dom"/>
</dbReference>
<proteinExistence type="predicted"/>
<evidence type="ECO:0000259" key="2">
    <source>
        <dbReference type="PROSITE" id="PS50097"/>
    </source>
</evidence>
<gene>
    <name evidence="3" type="ORF">FDP41_011016</name>
</gene>
<dbReference type="AlphaFoldDB" id="A0A6A5CBS6"/>
<keyword evidence="1" id="KW-1133">Transmembrane helix</keyword>
<comment type="caution">
    <text evidence="3">The sequence shown here is derived from an EMBL/GenBank/DDBJ whole genome shotgun (WGS) entry which is preliminary data.</text>
</comment>
<accession>A0A6A5CBS6</accession>
<dbReference type="VEuPathDB" id="AmoebaDB:NF0086820"/>
<dbReference type="VEuPathDB" id="AmoebaDB:NfTy_016430"/>
<evidence type="ECO:0000313" key="4">
    <source>
        <dbReference type="Proteomes" id="UP000444721"/>
    </source>
</evidence>
<evidence type="ECO:0000313" key="3">
    <source>
        <dbReference type="EMBL" id="KAF0983038.1"/>
    </source>
</evidence>
<dbReference type="RefSeq" id="XP_044567751.1">
    <property type="nucleotide sequence ID" value="XM_044701379.1"/>
</dbReference>
<dbReference type="OMA" id="MIMEMAP"/>
<name>A0A6A5CBS6_NAEFO</name>
<dbReference type="InterPro" id="IPR011333">
    <property type="entry name" value="SKP1/BTB/POZ_sf"/>
</dbReference>
<dbReference type="GeneID" id="68118231"/>
<protein>
    <recommendedName>
        <fullName evidence="2">BTB domain-containing protein</fullName>
    </recommendedName>
</protein>
<dbReference type="Gene3D" id="3.30.710.10">
    <property type="entry name" value="Potassium Channel Kv1.1, Chain A"/>
    <property type="match status" value="1"/>
</dbReference>
<evidence type="ECO:0000256" key="1">
    <source>
        <dbReference type="SAM" id="Phobius"/>
    </source>
</evidence>
<dbReference type="EMBL" id="VFQX01000007">
    <property type="protein sequence ID" value="KAF0983038.1"/>
    <property type="molecule type" value="Genomic_DNA"/>
</dbReference>